<keyword evidence="8 11" id="KW-1133">Transmembrane helix</keyword>
<keyword evidence="14" id="KW-1185">Reference proteome</keyword>
<gene>
    <name evidence="13" type="ORF">D6851_13025</name>
</gene>
<dbReference type="AlphaFoldDB" id="A0A420EFK9"/>
<name>A0A420EFK9_9SPHN</name>
<feature type="region of interest" description="Disordered" evidence="10">
    <location>
        <begin position="230"/>
        <end position="252"/>
    </location>
</feature>
<evidence type="ECO:0000256" key="5">
    <source>
        <dbReference type="ARBA" id="ARBA00022519"/>
    </source>
</evidence>
<dbReference type="Proteomes" id="UP000284395">
    <property type="component" value="Unassembled WGS sequence"/>
</dbReference>
<dbReference type="EMBL" id="RAPF01000006">
    <property type="protein sequence ID" value="RKF19366.1"/>
    <property type="molecule type" value="Genomic_DNA"/>
</dbReference>
<evidence type="ECO:0000256" key="2">
    <source>
        <dbReference type="ARBA" id="ARBA00006555"/>
    </source>
</evidence>
<dbReference type="InterPro" id="IPR051045">
    <property type="entry name" value="TonB-dependent_transducer"/>
</dbReference>
<dbReference type="GO" id="GO:0098797">
    <property type="term" value="C:plasma membrane protein complex"/>
    <property type="evidence" value="ECO:0007669"/>
    <property type="project" value="TreeGrafter"/>
</dbReference>
<comment type="subcellular location">
    <subcellularLocation>
        <location evidence="1">Cell inner membrane</location>
        <topology evidence="1">Single-pass membrane protein</topology>
        <orientation evidence="1">Periplasmic side</orientation>
    </subcellularLocation>
</comment>
<dbReference type="GO" id="GO:0015031">
    <property type="term" value="P:protein transport"/>
    <property type="evidence" value="ECO:0007669"/>
    <property type="project" value="UniProtKB-KW"/>
</dbReference>
<evidence type="ECO:0000256" key="9">
    <source>
        <dbReference type="ARBA" id="ARBA00023136"/>
    </source>
</evidence>
<evidence type="ECO:0000256" key="6">
    <source>
        <dbReference type="ARBA" id="ARBA00022692"/>
    </source>
</evidence>
<feature type="compositionally biased region" description="Basic and acidic residues" evidence="10">
    <location>
        <begin position="57"/>
        <end position="69"/>
    </location>
</feature>
<accession>A0A420EFK9</accession>
<dbReference type="GO" id="GO:0055085">
    <property type="term" value="P:transmembrane transport"/>
    <property type="evidence" value="ECO:0007669"/>
    <property type="project" value="InterPro"/>
</dbReference>
<protein>
    <submittedName>
        <fullName evidence="13">TonB family protein</fullName>
    </submittedName>
</protein>
<evidence type="ECO:0000256" key="7">
    <source>
        <dbReference type="ARBA" id="ARBA00022927"/>
    </source>
</evidence>
<evidence type="ECO:0000313" key="13">
    <source>
        <dbReference type="EMBL" id="RKF19366.1"/>
    </source>
</evidence>
<keyword evidence="5" id="KW-0997">Cell inner membrane</keyword>
<feature type="transmembrane region" description="Helical" evidence="11">
    <location>
        <begin position="16"/>
        <end position="37"/>
    </location>
</feature>
<keyword evidence="9 11" id="KW-0472">Membrane</keyword>
<feature type="compositionally biased region" description="Polar residues" evidence="10">
    <location>
        <begin position="140"/>
        <end position="161"/>
    </location>
</feature>
<feature type="region of interest" description="Disordered" evidence="10">
    <location>
        <begin position="55"/>
        <end position="161"/>
    </location>
</feature>
<comment type="similarity">
    <text evidence="2">Belongs to the TonB family.</text>
</comment>
<evidence type="ECO:0000256" key="3">
    <source>
        <dbReference type="ARBA" id="ARBA00022448"/>
    </source>
</evidence>
<evidence type="ECO:0000256" key="10">
    <source>
        <dbReference type="SAM" id="MobiDB-lite"/>
    </source>
</evidence>
<evidence type="ECO:0000256" key="11">
    <source>
        <dbReference type="SAM" id="Phobius"/>
    </source>
</evidence>
<keyword evidence="3" id="KW-0813">Transport</keyword>
<keyword evidence="7" id="KW-0653">Protein transport</keyword>
<evidence type="ECO:0000313" key="14">
    <source>
        <dbReference type="Proteomes" id="UP000284395"/>
    </source>
</evidence>
<reference evidence="13 14" key="1">
    <citation type="submission" date="2018-09" db="EMBL/GenBank/DDBJ databases">
        <title>Altererythrobacter spongiae sp. nov., isolated from a marine sponge.</title>
        <authorList>
            <person name="Zhuang L."/>
            <person name="Luo L."/>
        </authorList>
    </citation>
    <scope>NUCLEOTIDE SEQUENCE [LARGE SCALE GENOMIC DNA]</scope>
    <source>
        <strain evidence="13 14">HN-Y73</strain>
    </source>
</reference>
<dbReference type="InterPro" id="IPR037682">
    <property type="entry name" value="TonB_C"/>
</dbReference>
<comment type="caution">
    <text evidence="13">The sequence shown here is derived from an EMBL/GenBank/DDBJ whole genome shotgun (WGS) entry which is preliminary data.</text>
</comment>
<dbReference type="NCBIfam" id="TIGR01352">
    <property type="entry name" value="tonB_Cterm"/>
    <property type="match status" value="1"/>
</dbReference>
<dbReference type="PANTHER" id="PTHR33446:SF2">
    <property type="entry name" value="PROTEIN TONB"/>
    <property type="match status" value="1"/>
</dbReference>
<organism evidence="13 14">
    <name type="scientific">Altericroceibacterium spongiae</name>
    <dbReference type="NCBI Taxonomy" id="2320269"/>
    <lineage>
        <taxon>Bacteria</taxon>
        <taxon>Pseudomonadati</taxon>
        <taxon>Pseudomonadota</taxon>
        <taxon>Alphaproteobacteria</taxon>
        <taxon>Sphingomonadales</taxon>
        <taxon>Erythrobacteraceae</taxon>
        <taxon>Altericroceibacterium</taxon>
    </lineage>
</organism>
<dbReference type="GO" id="GO:0031992">
    <property type="term" value="F:energy transducer activity"/>
    <property type="evidence" value="ECO:0007669"/>
    <property type="project" value="TreeGrafter"/>
</dbReference>
<keyword evidence="4" id="KW-1003">Cell membrane</keyword>
<dbReference type="PROSITE" id="PS52015">
    <property type="entry name" value="TONB_CTD"/>
    <property type="match status" value="1"/>
</dbReference>
<evidence type="ECO:0000256" key="1">
    <source>
        <dbReference type="ARBA" id="ARBA00004383"/>
    </source>
</evidence>
<dbReference type="PANTHER" id="PTHR33446">
    <property type="entry name" value="PROTEIN TONB-RELATED"/>
    <property type="match status" value="1"/>
</dbReference>
<sequence>MYYSESSLSLAERLSSLLLAIAIPAFALFAFLSIQIISRTGSKASQTLVSFAVQTPRQERSASHADKAPPSKSTNRSKQADTRNSKASASRPAENSHIATAKPKTALPSPVTISVDATPLASPAMPRLPGKVPEPRTIGSAPQGNADQKASRSIASRSGHSDTYGQLVYRKIRRKQRYEHILRRQNIAGTVVVGFTVDSRGQLRAAHISRTSGYSVLDRTGLRHLAAAAPFPHPPQRIPRNFEIPLTYKQRP</sequence>
<feature type="domain" description="TonB C-terminal" evidence="12">
    <location>
        <begin position="163"/>
        <end position="252"/>
    </location>
</feature>
<evidence type="ECO:0000256" key="8">
    <source>
        <dbReference type="ARBA" id="ARBA00022989"/>
    </source>
</evidence>
<proteinExistence type="inferred from homology"/>
<dbReference type="InterPro" id="IPR006260">
    <property type="entry name" value="TonB/TolA_C"/>
</dbReference>
<keyword evidence="6 11" id="KW-0812">Transmembrane</keyword>
<dbReference type="SUPFAM" id="SSF74653">
    <property type="entry name" value="TolA/TonB C-terminal domain"/>
    <property type="match status" value="1"/>
</dbReference>
<dbReference type="Gene3D" id="3.30.1150.10">
    <property type="match status" value="1"/>
</dbReference>
<dbReference type="Pfam" id="PF03544">
    <property type="entry name" value="TonB_C"/>
    <property type="match status" value="1"/>
</dbReference>
<evidence type="ECO:0000259" key="12">
    <source>
        <dbReference type="PROSITE" id="PS52015"/>
    </source>
</evidence>
<evidence type="ECO:0000256" key="4">
    <source>
        <dbReference type="ARBA" id="ARBA00022475"/>
    </source>
</evidence>